<evidence type="ECO:0000313" key="2">
    <source>
        <dbReference type="Proteomes" id="UP000008370"/>
    </source>
</evidence>
<protein>
    <submittedName>
        <fullName evidence="1">Uncharacterized protein</fullName>
    </submittedName>
</protein>
<dbReference type="RefSeq" id="XP_007390221.1">
    <property type="nucleotide sequence ID" value="XM_007390159.1"/>
</dbReference>
<dbReference type="InParanoid" id="K5WMU8"/>
<dbReference type="AlphaFoldDB" id="K5WMU8"/>
<dbReference type="KEGG" id="pco:PHACADRAFT_246900"/>
<accession>K5WMU8</accession>
<dbReference type="GeneID" id="18913931"/>
<name>K5WMU8_PHACS</name>
<dbReference type="EMBL" id="JH930468">
    <property type="protein sequence ID" value="EKM60775.1"/>
    <property type="molecule type" value="Genomic_DNA"/>
</dbReference>
<reference evidence="1 2" key="1">
    <citation type="journal article" date="2012" name="BMC Genomics">
        <title>Comparative genomics of the white-rot fungi, Phanerochaete carnosa and P. chrysosporium, to elucidate the genetic basis of the distinct wood types they colonize.</title>
        <authorList>
            <person name="Suzuki H."/>
            <person name="MacDonald J."/>
            <person name="Syed K."/>
            <person name="Salamov A."/>
            <person name="Hori C."/>
            <person name="Aerts A."/>
            <person name="Henrissat B."/>
            <person name="Wiebenga A."/>
            <person name="vanKuyk P.A."/>
            <person name="Barry K."/>
            <person name="Lindquist E."/>
            <person name="LaButti K."/>
            <person name="Lapidus A."/>
            <person name="Lucas S."/>
            <person name="Coutinho P."/>
            <person name="Gong Y."/>
            <person name="Samejima M."/>
            <person name="Mahadevan R."/>
            <person name="Abou-Zaid M."/>
            <person name="de Vries R.P."/>
            <person name="Igarashi K."/>
            <person name="Yadav J.S."/>
            <person name="Grigoriev I.V."/>
            <person name="Master E.R."/>
        </authorList>
    </citation>
    <scope>NUCLEOTIDE SEQUENCE [LARGE SCALE GENOMIC DNA]</scope>
    <source>
        <strain evidence="1 2">HHB-10118-sp</strain>
    </source>
</reference>
<evidence type="ECO:0000313" key="1">
    <source>
        <dbReference type="EMBL" id="EKM60775.1"/>
    </source>
</evidence>
<keyword evidence="2" id="KW-1185">Reference proteome</keyword>
<gene>
    <name evidence="1" type="ORF">PHACADRAFT_246900</name>
</gene>
<organism evidence="1 2">
    <name type="scientific">Phanerochaete carnosa (strain HHB-10118-sp)</name>
    <name type="common">White-rot fungus</name>
    <name type="synonym">Peniophora carnosa</name>
    <dbReference type="NCBI Taxonomy" id="650164"/>
    <lineage>
        <taxon>Eukaryota</taxon>
        <taxon>Fungi</taxon>
        <taxon>Dikarya</taxon>
        <taxon>Basidiomycota</taxon>
        <taxon>Agaricomycotina</taxon>
        <taxon>Agaricomycetes</taxon>
        <taxon>Polyporales</taxon>
        <taxon>Phanerochaetaceae</taxon>
        <taxon>Phanerochaete</taxon>
    </lineage>
</organism>
<dbReference type="HOGENOM" id="CLU_2564703_0_0_1"/>
<feature type="non-terminal residue" evidence="1">
    <location>
        <position position="1"/>
    </location>
</feature>
<dbReference type="Proteomes" id="UP000008370">
    <property type="component" value="Unassembled WGS sequence"/>
</dbReference>
<sequence length="82" mass="9531">LGLAPLSRRIFIGDVERAAREEVERWLNSERYWPIVRFFIGRSRNTVDVCCVPQMFTARHASGGIAAFREQVSRLHRVMDLN</sequence>
<proteinExistence type="predicted"/>